<evidence type="ECO:0000256" key="2">
    <source>
        <dbReference type="SAM" id="MobiDB-lite"/>
    </source>
</evidence>
<dbReference type="SUPFAM" id="SSF48403">
    <property type="entry name" value="Ankyrin repeat"/>
    <property type="match status" value="1"/>
</dbReference>
<evidence type="ECO:0000313" key="3">
    <source>
        <dbReference type="EMBL" id="CAD8851641.1"/>
    </source>
</evidence>
<feature type="region of interest" description="Disordered" evidence="2">
    <location>
        <begin position="1"/>
        <end position="26"/>
    </location>
</feature>
<keyword evidence="1" id="KW-0040">ANK repeat</keyword>
<sequence length="852" mass="96251">MGAHLEKSQLPLPAPEHDHAEDRRSRGQFVEWHPVVAASPNFEKCVSMILSERFRELPVPWPRGQDLPRSCFQLPVAADLAVAISHGWPYQAHPDPFGTKAAVIQRLVQDTKQMHQPSGETVLFVDFLSMSQRPFLEGQAERTESERDAFTMALECMHSVYLSVDAVLHLETDWCDIPGDGEEVHIDLRDLVGVALLQLGPDVQVVGHGFPKVRLFDILITCDGRPVPGMLSAKDVIRMCDVAITSTRRYPVTLRRAPMGKQNRIPPGERGWVFCERFLTMVKVAMSEETNFDKVCVSNCEEIKKQIREGGRLLRHAAQVSEERLWIVFGRFWGALGKKRFSAASTDGVLLDGKRDQEHQDDRQIVTAIMQQVTMSLTKHWKVEVQRQRQRHLLLAVNRGDLDGTKELLEAAADPNHLGESRESLLHLAVSRRRDVEVARVLVQYKADVGVQDKQGNCPAHLIPLSPTQETVELFEMLTTPEVLGLVNIAGCAVARRFGAWANTAENNEPYPPALTLIEKLSLEAPDAFKKRQTVVARHGLARAAVERGSCVVRSVQDYGVQDNGEYHVPTWETSECTVTHLVYLTGQCALPWEMQETAVDTIARGWCSRHRLKVFAVTHLSCPVASDMSLEGYQEGVLSVLRGLPLNYQFVLVINMRMMAGIISHLQDRLAGVAIINLGCFYTPEFLHWSEWEQHKVRVLRMKEWFRQRDVEKVHGTFSQYVFGGISDCELAQLKAQHKNLLMKCSGEFWAFGAATLSWMLEHTPLLSALDTFAKIPAVVICSDSAQFGDTHESSERFRHKFIPWAPTRFVPDSNMWWEMEGDTQREHVGCYLDELFSMMREAREIDGEAG</sequence>
<protein>
    <submittedName>
        <fullName evidence="3">Uncharacterized protein</fullName>
    </submittedName>
</protein>
<dbReference type="SMART" id="SM00248">
    <property type="entry name" value="ANK"/>
    <property type="match status" value="2"/>
</dbReference>
<name>A0A7S1AEN3_NOCSC</name>
<dbReference type="Gene3D" id="1.25.40.20">
    <property type="entry name" value="Ankyrin repeat-containing domain"/>
    <property type="match status" value="1"/>
</dbReference>
<feature type="compositionally biased region" description="Basic and acidic residues" evidence="2">
    <location>
        <begin position="15"/>
        <end position="25"/>
    </location>
</feature>
<dbReference type="AlphaFoldDB" id="A0A7S1AEN3"/>
<organism evidence="3">
    <name type="scientific">Noctiluca scintillans</name>
    <name type="common">Sea sparkle</name>
    <name type="synonym">Red tide dinoflagellate</name>
    <dbReference type="NCBI Taxonomy" id="2966"/>
    <lineage>
        <taxon>Eukaryota</taxon>
        <taxon>Sar</taxon>
        <taxon>Alveolata</taxon>
        <taxon>Dinophyceae</taxon>
        <taxon>Noctilucales</taxon>
        <taxon>Noctilucaceae</taxon>
        <taxon>Noctiluca</taxon>
    </lineage>
</organism>
<evidence type="ECO:0000256" key="1">
    <source>
        <dbReference type="PROSITE-ProRule" id="PRU00023"/>
    </source>
</evidence>
<accession>A0A7S1AEN3</accession>
<dbReference type="InterPro" id="IPR002110">
    <property type="entry name" value="Ankyrin_rpt"/>
</dbReference>
<feature type="repeat" description="ANK" evidence="1">
    <location>
        <begin position="421"/>
        <end position="454"/>
    </location>
</feature>
<proteinExistence type="predicted"/>
<reference evidence="3" key="1">
    <citation type="submission" date="2021-01" db="EMBL/GenBank/DDBJ databases">
        <authorList>
            <person name="Corre E."/>
            <person name="Pelletier E."/>
            <person name="Niang G."/>
            <person name="Scheremetjew M."/>
            <person name="Finn R."/>
            <person name="Kale V."/>
            <person name="Holt S."/>
            <person name="Cochrane G."/>
            <person name="Meng A."/>
            <person name="Brown T."/>
            <person name="Cohen L."/>
        </authorList>
    </citation>
    <scope>NUCLEOTIDE SEQUENCE</scope>
</reference>
<dbReference type="Pfam" id="PF00023">
    <property type="entry name" value="Ank"/>
    <property type="match status" value="1"/>
</dbReference>
<dbReference type="EMBL" id="HBFQ01036881">
    <property type="protein sequence ID" value="CAD8851641.1"/>
    <property type="molecule type" value="Transcribed_RNA"/>
</dbReference>
<dbReference type="PROSITE" id="PS50088">
    <property type="entry name" value="ANK_REPEAT"/>
    <property type="match status" value="1"/>
</dbReference>
<dbReference type="InterPro" id="IPR036770">
    <property type="entry name" value="Ankyrin_rpt-contain_sf"/>
</dbReference>
<gene>
    <name evidence="3" type="ORF">NSCI0253_LOCUS25991</name>
</gene>